<accession>A0AAJ2UD36</accession>
<evidence type="ECO:0000313" key="4">
    <source>
        <dbReference type="Proteomes" id="UP001276398"/>
    </source>
</evidence>
<proteinExistence type="inferred from homology"/>
<evidence type="ECO:0000256" key="2">
    <source>
        <dbReference type="ARBA" id="ARBA00022747"/>
    </source>
</evidence>
<comment type="similarity">
    <text evidence="1">Belongs to the N(4)/N(6)-methyltransferase family.</text>
</comment>
<evidence type="ECO:0000313" key="3">
    <source>
        <dbReference type="EMBL" id="MDW2897950.1"/>
    </source>
</evidence>
<dbReference type="RefSeq" id="WP_318051178.1">
    <property type="nucleotide sequence ID" value="NZ_JAWPES010000001.1"/>
</dbReference>
<dbReference type="Proteomes" id="UP001276398">
    <property type="component" value="Unassembled WGS sequence"/>
</dbReference>
<reference evidence="3" key="1">
    <citation type="submission" date="2023-10" db="EMBL/GenBank/DDBJ databases">
        <title>Genome sequences of Mycoplasma ovipneumoniae isolated from goats.</title>
        <authorList>
            <person name="Spergser J."/>
        </authorList>
    </citation>
    <scope>NUCLEOTIDE SEQUENCE</scope>
    <source>
        <strain evidence="3">279</strain>
    </source>
</reference>
<dbReference type="EMBL" id="JAWPEX010000001">
    <property type="protein sequence ID" value="MDW2897950.1"/>
    <property type="molecule type" value="Genomic_DNA"/>
</dbReference>
<keyword evidence="2" id="KW-0680">Restriction system</keyword>
<dbReference type="AlphaFoldDB" id="A0AAJ2UD36"/>
<evidence type="ECO:0000256" key="1">
    <source>
        <dbReference type="ARBA" id="ARBA00006594"/>
    </source>
</evidence>
<gene>
    <name evidence="3" type="ORF">R7V77_01310</name>
</gene>
<dbReference type="GO" id="GO:0009307">
    <property type="term" value="P:DNA restriction-modification system"/>
    <property type="evidence" value="ECO:0007669"/>
    <property type="project" value="UniProtKB-KW"/>
</dbReference>
<sequence length="55" mass="6607">MKKQQQNLSPYDLVAKKIVSKYDNYKNYILGLIFYRFLSKNKKMSYLNKVLTGRI</sequence>
<name>A0AAJ2UD36_9BACT</name>
<protein>
    <submittedName>
        <fullName evidence="3">Uncharacterized protein</fullName>
    </submittedName>
</protein>
<dbReference type="InterPro" id="IPR038333">
    <property type="entry name" value="T1MK-like_N_sf"/>
</dbReference>
<comment type="caution">
    <text evidence="3">The sequence shown here is derived from an EMBL/GenBank/DDBJ whole genome shotgun (WGS) entry which is preliminary data.</text>
</comment>
<dbReference type="Gene3D" id="1.20.1260.30">
    <property type="match status" value="1"/>
</dbReference>
<organism evidence="3 4">
    <name type="scientific">Mesomycoplasma ovipneumoniae</name>
    <dbReference type="NCBI Taxonomy" id="29562"/>
    <lineage>
        <taxon>Bacteria</taxon>
        <taxon>Bacillati</taxon>
        <taxon>Mycoplasmatota</taxon>
        <taxon>Mycoplasmoidales</taxon>
        <taxon>Metamycoplasmataceae</taxon>
        <taxon>Mesomycoplasma</taxon>
    </lineage>
</organism>